<evidence type="ECO:0000313" key="1">
    <source>
        <dbReference type="EMBL" id="KAG2945725.1"/>
    </source>
</evidence>
<dbReference type="AlphaFoldDB" id="A0A8T1JY06"/>
<dbReference type="EMBL" id="RCMK01000175">
    <property type="protein sequence ID" value="KAG2945725.1"/>
    <property type="molecule type" value="Genomic_DNA"/>
</dbReference>
<comment type="caution">
    <text evidence="1">The sequence shown here is derived from an EMBL/GenBank/DDBJ whole genome shotgun (WGS) entry which is preliminary data.</text>
</comment>
<reference evidence="1" key="1">
    <citation type="submission" date="2018-10" db="EMBL/GenBank/DDBJ databases">
        <title>Effector identification in a new, highly contiguous assembly of the strawberry crown rot pathogen Phytophthora cactorum.</title>
        <authorList>
            <person name="Armitage A.D."/>
            <person name="Nellist C.F."/>
            <person name="Bates H."/>
            <person name="Vickerstaff R.J."/>
            <person name="Harrison R.J."/>
        </authorList>
    </citation>
    <scope>NUCLEOTIDE SEQUENCE</scope>
    <source>
        <strain evidence="1">4040</strain>
    </source>
</reference>
<gene>
    <name evidence="1" type="ORF">PC117_g8197</name>
</gene>
<accession>A0A8T1JY06</accession>
<sequence>MEFKKEKKQREAESSSLLANEWRRMHEQLMKFVSESQGTEWSETSRKKIVDSVQSAGSKRSRTGNAADEAQKFDALEVVTLFLIYGL</sequence>
<evidence type="ECO:0000313" key="2">
    <source>
        <dbReference type="Proteomes" id="UP000736787"/>
    </source>
</evidence>
<protein>
    <submittedName>
        <fullName evidence="1">Uncharacterized protein</fullName>
    </submittedName>
</protein>
<dbReference type="Proteomes" id="UP000736787">
    <property type="component" value="Unassembled WGS sequence"/>
</dbReference>
<proteinExistence type="predicted"/>
<organism evidence="1 2">
    <name type="scientific">Phytophthora cactorum</name>
    <dbReference type="NCBI Taxonomy" id="29920"/>
    <lineage>
        <taxon>Eukaryota</taxon>
        <taxon>Sar</taxon>
        <taxon>Stramenopiles</taxon>
        <taxon>Oomycota</taxon>
        <taxon>Peronosporomycetes</taxon>
        <taxon>Peronosporales</taxon>
        <taxon>Peronosporaceae</taxon>
        <taxon>Phytophthora</taxon>
    </lineage>
</organism>
<name>A0A8T1JY06_9STRA</name>